<proteinExistence type="predicted"/>
<dbReference type="AlphaFoldDB" id="M0IHF3"/>
<protein>
    <submittedName>
        <fullName evidence="2">Uncharacterized protein</fullName>
    </submittedName>
</protein>
<dbReference type="EMBL" id="AOLN01000011">
    <property type="protein sequence ID" value="ELZ95288.1"/>
    <property type="molecule type" value="Genomic_DNA"/>
</dbReference>
<dbReference type="OrthoDB" id="286208at2157"/>
<reference evidence="2 3" key="1">
    <citation type="journal article" date="2014" name="PLoS Genet.">
        <title>Phylogenetically driven sequencing of extremely halophilic archaea reveals strategies for static and dynamic osmo-response.</title>
        <authorList>
            <person name="Becker E.A."/>
            <person name="Seitzer P.M."/>
            <person name="Tritt A."/>
            <person name="Larsen D."/>
            <person name="Krusor M."/>
            <person name="Yao A.I."/>
            <person name="Wu D."/>
            <person name="Madern D."/>
            <person name="Eisen J.A."/>
            <person name="Darling A.E."/>
            <person name="Facciotti M.T."/>
        </authorList>
    </citation>
    <scope>NUCLEOTIDE SEQUENCE [LARGE SCALE GENOMIC DNA]</scope>
    <source>
        <strain evidence="2 3">ATCC BAA-1512</strain>
    </source>
</reference>
<sequence length="74" mass="8527">MSYYFSHTDNPTRQRVLYGEPQHDDSHVEDRDIFCTTESCADERSLFVQCTHSLTAVDDGFTRVERGSRPVRSA</sequence>
<feature type="region of interest" description="Disordered" evidence="1">
    <location>
        <begin position="1"/>
        <end position="26"/>
    </location>
</feature>
<organism evidence="2 3">
    <name type="scientific">Haloferax mucosum ATCC BAA-1512</name>
    <dbReference type="NCBI Taxonomy" id="662479"/>
    <lineage>
        <taxon>Archaea</taxon>
        <taxon>Methanobacteriati</taxon>
        <taxon>Methanobacteriota</taxon>
        <taxon>Stenosarchaea group</taxon>
        <taxon>Halobacteria</taxon>
        <taxon>Halobacteriales</taxon>
        <taxon>Haloferacaceae</taxon>
        <taxon>Haloferax</taxon>
    </lineage>
</organism>
<accession>M0IHF3</accession>
<feature type="compositionally biased region" description="Polar residues" evidence="1">
    <location>
        <begin position="1"/>
        <end position="13"/>
    </location>
</feature>
<dbReference type="PATRIC" id="fig|662479.7.peg.1914"/>
<dbReference type="Proteomes" id="UP000011550">
    <property type="component" value="Unassembled WGS sequence"/>
</dbReference>
<evidence type="ECO:0000313" key="2">
    <source>
        <dbReference type="EMBL" id="ELZ95288.1"/>
    </source>
</evidence>
<keyword evidence="3" id="KW-1185">Reference proteome</keyword>
<evidence type="ECO:0000256" key="1">
    <source>
        <dbReference type="SAM" id="MobiDB-lite"/>
    </source>
</evidence>
<name>M0IHF3_9EURY</name>
<gene>
    <name evidence="2" type="ORF">C440_09427</name>
</gene>
<evidence type="ECO:0000313" key="3">
    <source>
        <dbReference type="Proteomes" id="UP000011550"/>
    </source>
</evidence>
<comment type="caution">
    <text evidence="2">The sequence shown here is derived from an EMBL/GenBank/DDBJ whole genome shotgun (WGS) entry which is preliminary data.</text>
</comment>
<dbReference type="RefSeq" id="WP_008320146.1">
    <property type="nucleotide sequence ID" value="NZ_AOLN01000011.1"/>
</dbReference>